<keyword evidence="1" id="KW-1133">Transmembrane helix</keyword>
<reference evidence="3" key="1">
    <citation type="journal article" date="2019" name="Int. J. Syst. Evol. Microbiol.">
        <title>The Global Catalogue of Microorganisms (GCM) 10K type strain sequencing project: providing services to taxonomists for standard genome sequencing and annotation.</title>
        <authorList>
            <consortium name="The Broad Institute Genomics Platform"/>
            <consortium name="The Broad Institute Genome Sequencing Center for Infectious Disease"/>
            <person name="Wu L."/>
            <person name="Ma J."/>
        </authorList>
    </citation>
    <scope>NUCLEOTIDE SEQUENCE [LARGE SCALE GENOMIC DNA]</scope>
    <source>
        <strain evidence="3">TISTR 1858</strain>
    </source>
</reference>
<feature type="transmembrane region" description="Helical" evidence="1">
    <location>
        <begin position="6"/>
        <end position="25"/>
    </location>
</feature>
<comment type="caution">
    <text evidence="2">The sequence shown here is derived from an EMBL/GenBank/DDBJ whole genome shotgun (WGS) entry which is preliminary data.</text>
</comment>
<dbReference type="RefSeq" id="WP_379563199.1">
    <property type="nucleotide sequence ID" value="NZ_JBHUMX010000041.1"/>
</dbReference>
<keyword evidence="1" id="KW-0472">Membrane</keyword>
<proteinExistence type="predicted"/>
<keyword evidence="3" id="KW-1185">Reference proteome</keyword>
<feature type="transmembrane region" description="Helical" evidence="1">
    <location>
        <begin position="32"/>
        <end position="55"/>
    </location>
</feature>
<protein>
    <submittedName>
        <fullName evidence="2">Uncharacterized protein</fullName>
    </submittedName>
</protein>
<keyword evidence="1" id="KW-0812">Transmembrane</keyword>
<feature type="transmembrane region" description="Helical" evidence="1">
    <location>
        <begin position="75"/>
        <end position="97"/>
    </location>
</feature>
<accession>A0ABW5Q3G5</accession>
<organism evidence="2 3">
    <name type="scientific">Oceanobacillus kapialis</name>
    <dbReference type="NCBI Taxonomy" id="481353"/>
    <lineage>
        <taxon>Bacteria</taxon>
        <taxon>Bacillati</taxon>
        <taxon>Bacillota</taxon>
        <taxon>Bacilli</taxon>
        <taxon>Bacillales</taxon>
        <taxon>Bacillaceae</taxon>
        <taxon>Oceanobacillus</taxon>
    </lineage>
</organism>
<dbReference type="Proteomes" id="UP001597451">
    <property type="component" value="Unassembled WGS sequence"/>
</dbReference>
<gene>
    <name evidence="2" type="ORF">ACFSUN_15580</name>
</gene>
<dbReference type="EMBL" id="JBHUMX010000041">
    <property type="protein sequence ID" value="MFD2630207.1"/>
    <property type="molecule type" value="Genomic_DNA"/>
</dbReference>
<sequence>MNTLPTSFWVIYIIFVSSALLTAIISNARNRLIPFAYVAIILSIGTPLFSFLYIIQRTDGSNEWDYLLKQISNGHLPAIILLLCYLYLLFWLILFLWKNFGATLKKYSLLLWNKLKNLQVWRKLRRSQEE</sequence>
<evidence type="ECO:0000313" key="3">
    <source>
        <dbReference type="Proteomes" id="UP001597451"/>
    </source>
</evidence>
<evidence type="ECO:0000313" key="2">
    <source>
        <dbReference type="EMBL" id="MFD2630207.1"/>
    </source>
</evidence>
<name>A0ABW5Q3G5_9BACI</name>
<evidence type="ECO:0000256" key="1">
    <source>
        <dbReference type="SAM" id="Phobius"/>
    </source>
</evidence>